<dbReference type="AlphaFoldDB" id="A0A0G4ESV3"/>
<dbReference type="PRINTS" id="PR01415">
    <property type="entry name" value="ANKYRIN"/>
</dbReference>
<dbReference type="PROSITE" id="PS50297">
    <property type="entry name" value="ANK_REP_REGION"/>
    <property type="match status" value="2"/>
</dbReference>
<proteinExistence type="predicted"/>
<feature type="compositionally biased region" description="Polar residues" evidence="5">
    <location>
        <begin position="673"/>
        <end position="682"/>
    </location>
</feature>
<feature type="region of interest" description="Disordered" evidence="5">
    <location>
        <begin position="1"/>
        <end position="31"/>
    </location>
</feature>
<feature type="region of interest" description="Disordered" evidence="5">
    <location>
        <begin position="425"/>
        <end position="466"/>
    </location>
</feature>
<dbReference type="InterPro" id="IPR002110">
    <property type="entry name" value="Ankyrin_rpt"/>
</dbReference>
<accession>A0A0G4ESV3</accession>
<feature type="compositionally biased region" description="Basic and acidic residues" evidence="5">
    <location>
        <begin position="298"/>
        <end position="308"/>
    </location>
</feature>
<evidence type="ECO:0000256" key="5">
    <source>
        <dbReference type="SAM" id="MobiDB-lite"/>
    </source>
</evidence>
<dbReference type="SUPFAM" id="SSF52047">
    <property type="entry name" value="RNI-like"/>
    <property type="match status" value="1"/>
</dbReference>
<evidence type="ECO:0000256" key="3">
    <source>
        <dbReference type="PROSITE-ProRule" id="PRU00023"/>
    </source>
</evidence>
<feature type="repeat" description="ANK" evidence="3">
    <location>
        <begin position="570"/>
        <end position="602"/>
    </location>
</feature>
<dbReference type="SUPFAM" id="SSF48403">
    <property type="entry name" value="Ankyrin repeat"/>
    <property type="match status" value="1"/>
</dbReference>
<keyword evidence="4" id="KW-0175">Coiled coil</keyword>
<name>A0A0G4ESV3_VITBC</name>
<evidence type="ECO:0000256" key="1">
    <source>
        <dbReference type="ARBA" id="ARBA00022737"/>
    </source>
</evidence>
<dbReference type="PANTHER" id="PTHR24198">
    <property type="entry name" value="ANKYRIN REPEAT AND PROTEIN KINASE DOMAIN-CONTAINING PROTEIN"/>
    <property type="match status" value="1"/>
</dbReference>
<dbReference type="OrthoDB" id="539213at2759"/>
<dbReference type="VEuPathDB" id="CryptoDB:Vbra_13121"/>
<feature type="region of interest" description="Disordered" evidence="5">
    <location>
        <begin position="134"/>
        <end position="169"/>
    </location>
</feature>
<dbReference type="STRING" id="1169540.A0A0G4ESV3"/>
<keyword evidence="2 3" id="KW-0040">ANK repeat</keyword>
<evidence type="ECO:0000313" key="6">
    <source>
        <dbReference type="EMBL" id="CEM01491.1"/>
    </source>
</evidence>
<dbReference type="InterPro" id="IPR032675">
    <property type="entry name" value="LRR_dom_sf"/>
</dbReference>
<keyword evidence="1" id="KW-0677">Repeat</keyword>
<feature type="compositionally biased region" description="Polar residues" evidence="5">
    <location>
        <begin position="444"/>
        <end position="458"/>
    </location>
</feature>
<dbReference type="Proteomes" id="UP000041254">
    <property type="component" value="Unassembled WGS sequence"/>
</dbReference>
<dbReference type="InterPro" id="IPR036770">
    <property type="entry name" value="Ankyrin_rpt-contain_sf"/>
</dbReference>
<evidence type="ECO:0000256" key="4">
    <source>
        <dbReference type="SAM" id="Coils"/>
    </source>
</evidence>
<feature type="compositionally biased region" description="Polar residues" evidence="5">
    <location>
        <begin position="689"/>
        <end position="705"/>
    </location>
</feature>
<dbReference type="PANTHER" id="PTHR24198:SF165">
    <property type="entry name" value="ANKYRIN REPEAT-CONTAINING PROTEIN-RELATED"/>
    <property type="match status" value="1"/>
</dbReference>
<gene>
    <name evidence="6" type="ORF">Vbra_13121</name>
</gene>
<evidence type="ECO:0000256" key="2">
    <source>
        <dbReference type="ARBA" id="ARBA00023043"/>
    </source>
</evidence>
<dbReference type="Pfam" id="PF12796">
    <property type="entry name" value="Ank_2"/>
    <property type="match status" value="1"/>
</dbReference>
<protein>
    <submittedName>
        <fullName evidence="6">Uncharacterized protein</fullName>
    </submittedName>
</protein>
<evidence type="ECO:0000313" key="7">
    <source>
        <dbReference type="Proteomes" id="UP000041254"/>
    </source>
</evidence>
<feature type="coiled-coil region" evidence="4">
    <location>
        <begin position="47"/>
        <end position="95"/>
    </location>
</feature>
<sequence>MVTGYGGEDQHGPSMEGSSSTSPAAIRAENERLRQELAMWQQQASINQQSKAEMKELRDRLDKERHIASVQKSALFEKQREVDVLKNKMIRLQREMTGEKGAMAKVTTENMLLEKKLLEAAGSKLAAEMLRAVKQSAAAGPPPTSSTEKERSPGGKKATMAAEGGAGGGSGVVRTFEEFLRRKDLSRVSLAEGGVDDYCVSVLCNLFKQCKTLSVIDLSRNALTNTAAKDLAPLLSSLPTLSYLSLAANNMSPGAVGPIAVALMERLSSKGQKMAVIEMIDMQGQRHPSWRGSISASEKQREGSGEEAEIRGAVGGLLDAVGKEVWAHVVMMCKVSKNLSSMSMSSKLDPKRVEFQHINHDELTALREAMSKIVLAELPTSAPADTEDESEGPPCRVVTADWACRTDAAAAGGATEGRLPEIQPKVGAEAQPQRPQKASDAQGYGTTVSPAPQGTTMQRMAPGTKEKAKTFRIRQIVNKAGHVNLAALDKSMETTSIEARDVDTGETLLESACRTGNLALAKLCYRRGAALQPRAPSVNAPFTVAAKYRHYSIMEFLHHYGVKVNAQDGEGKTALHVATSNNDLDAICRLMEWGAEVNVRDKRKRTPLHFAAIAGHPEAALLLLELGADLNAKDEKECTAVAHAEAHDHFALMDRLIQLGGKDLRPYAPGAPQHQQGMSHSPSRPALATATTSQNLSAGPTSSMGSAPRVAEPLVLKTLVPDRRKGGQLGSSASMPKLLHRLRM</sequence>
<feature type="repeat" description="ANK" evidence="3">
    <location>
        <begin position="603"/>
        <end position="635"/>
    </location>
</feature>
<dbReference type="SMART" id="SM00248">
    <property type="entry name" value="ANK"/>
    <property type="match status" value="5"/>
</dbReference>
<organism evidence="6 7">
    <name type="scientific">Vitrella brassicaformis (strain CCMP3155)</name>
    <dbReference type="NCBI Taxonomy" id="1169540"/>
    <lineage>
        <taxon>Eukaryota</taxon>
        <taxon>Sar</taxon>
        <taxon>Alveolata</taxon>
        <taxon>Colpodellida</taxon>
        <taxon>Vitrellaceae</taxon>
        <taxon>Vitrella</taxon>
    </lineage>
</organism>
<keyword evidence="7" id="KW-1185">Reference proteome</keyword>
<dbReference type="GO" id="GO:0005737">
    <property type="term" value="C:cytoplasm"/>
    <property type="evidence" value="ECO:0007669"/>
    <property type="project" value="TreeGrafter"/>
</dbReference>
<feature type="region of interest" description="Disordered" evidence="5">
    <location>
        <begin position="287"/>
        <end position="308"/>
    </location>
</feature>
<dbReference type="Gene3D" id="3.80.10.10">
    <property type="entry name" value="Ribonuclease Inhibitor"/>
    <property type="match status" value="1"/>
</dbReference>
<dbReference type="EMBL" id="CDMY01000305">
    <property type="protein sequence ID" value="CEM01491.1"/>
    <property type="molecule type" value="Genomic_DNA"/>
</dbReference>
<dbReference type="PROSITE" id="PS50088">
    <property type="entry name" value="ANK_REPEAT"/>
    <property type="match status" value="2"/>
</dbReference>
<reference evidence="6 7" key="1">
    <citation type="submission" date="2014-11" db="EMBL/GenBank/DDBJ databases">
        <authorList>
            <person name="Zhu J."/>
            <person name="Qi W."/>
            <person name="Song R."/>
        </authorList>
    </citation>
    <scope>NUCLEOTIDE SEQUENCE [LARGE SCALE GENOMIC DNA]</scope>
</reference>
<feature type="region of interest" description="Disordered" evidence="5">
    <location>
        <begin position="663"/>
        <end position="744"/>
    </location>
</feature>
<dbReference type="Gene3D" id="1.25.40.20">
    <property type="entry name" value="Ankyrin repeat-containing domain"/>
    <property type="match status" value="2"/>
</dbReference>
<dbReference type="InParanoid" id="A0A0G4ESV3"/>